<feature type="domain" description="Transglycosylase SLT" evidence="4">
    <location>
        <begin position="536"/>
        <end position="632"/>
    </location>
</feature>
<evidence type="ECO:0000313" key="7">
    <source>
        <dbReference type="Proteomes" id="UP001595556"/>
    </source>
</evidence>
<evidence type="ECO:0000256" key="1">
    <source>
        <dbReference type="ARBA" id="ARBA00007734"/>
    </source>
</evidence>
<dbReference type="InterPro" id="IPR037061">
    <property type="entry name" value="Lytic_TGlycoase_superhlx_L_sf"/>
</dbReference>
<gene>
    <name evidence="6" type="ORF">ACFOEN_17120</name>
</gene>
<dbReference type="Proteomes" id="UP001595556">
    <property type="component" value="Unassembled WGS sequence"/>
</dbReference>
<comment type="caution">
    <text evidence="6">The sequence shown here is derived from an EMBL/GenBank/DDBJ whole genome shotgun (WGS) entry which is preliminary data.</text>
</comment>
<dbReference type="InterPro" id="IPR023346">
    <property type="entry name" value="Lysozyme-like_dom_sf"/>
</dbReference>
<evidence type="ECO:0000313" key="6">
    <source>
        <dbReference type="EMBL" id="MFC3149347.1"/>
    </source>
</evidence>
<evidence type="ECO:0000259" key="5">
    <source>
        <dbReference type="Pfam" id="PF14718"/>
    </source>
</evidence>
<evidence type="ECO:0000256" key="2">
    <source>
        <dbReference type="ARBA" id="ARBA00022729"/>
    </source>
</evidence>
<dbReference type="Pfam" id="PF01464">
    <property type="entry name" value="SLT"/>
    <property type="match status" value="1"/>
</dbReference>
<dbReference type="PANTHER" id="PTHR37423:SF5">
    <property type="entry name" value="SOLUBLE LYTIC MUREIN TRANSGLYCOSYLASE"/>
    <property type="match status" value="1"/>
</dbReference>
<dbReference type="RefSeq" id="WP_377306034.1">
    <property type="nucleotide sequence ID" value="NZ_CP180191.1"/>
</dbReference>
<dbReference type="InterPro" id="IPR012289">
    <property type="entry name" value="Lytic_TGlycosylase_superhlx_L"/>
</dbReference>
<dbReference type="InterPro" id="IPR008939">
    <property type="entry name" value="Lytic_TGlycosylase_superhlx_U"/>
</dbReference>
<dbReference type="InterPro" id="IPR008258">
    <property type="entry name" value="Transglycosylase_SLT_dom_1"/>
</dbReference>
<keyword evidence="7" id="KW-1185">Reference proteome</keyword>
<accession>A0ABV7HC67</accession>
<feature type="signal peptide" evidence="3">
    <location>
        <begin position="1"/>
        <end position="38"/>
    </location>
</feature>
<dbReference type="SUPFAM" id="SSF48435">
    <property type="entry name" value="Bacterial muramidases"/>
    <property type="match status" value="1"/>
</dbReference>
<dbReference type="Gene3D" id="1.10.530.10">
    <property type="match status" value="1"/>
</dbReference>
<proteinExistence type="inferred from homology"/>
<dbReference type="EMBL" id="JBHRTI010000010">
    <property type="protein sequence ID" value="MFC3149347.1"/>
    <property type="molecule type" value="Genomic_DNA"/>
</dbReference>
<protein>
    <submittedName>
        <fullName evidence="6">Transglycosylase SLT domain-containing protein</fullName>
    </submittedName>
</protein>
<dbReference type="Gene3D" id="1.10.1240.20">
    <property type="entry name" value="Lytic transglycosylase, superhelical linker domain"/>
    <property type="match status" value="1"/>
</dbReference>
<comment type="similarity">
    <text evidence="1">Belongs to the transglycosylase Slt family.</text>
</comment>
<dbReference type="Pfam" id="PF14718">
    <property type="entry name" value="SLT_L"/>
    <property type="match status" value="1"/>
</dbReference>
<organism evidence="6 7">
    <name type="scientific">Piscinibacterium candidicorallinum</name>
    <dbReference type="NCBI Taxonomy" id="1793872"/>
    <lineage>
        <taxon>Bacteria</taxon>
        <taxon>Pseudomonadati</taxon>
        <taxon>Pseudomonadota</taxon>
        <taxon>Betaproteobacteria</taxon>
        <taxon>Burkholderiales</taxon>
        <taxon>Piscinibacterium</taxon>
    </lineage>
</organism>
<reference evidence="7" key="1">
    <citation type="journal article" date="2019" name="Int. J. Syst. Evol. Microbiol.">
        <title>The Global Catalogue of Microorganisms (GCM) 10K type strain sequencing project: providing services to taxonomists for standard genome sequencing and annotation.</title>
        <authorList>
            <consortium name="The Broad Institute Genomics Platform"/>
            <consortium name="The Broad Institute Genome Sequencing Center for Infectious Disease"/>
            <person name="Wu L."/>
            <person name="Ma J."/>
        </authorList>
    </citation>
    <scope>NUCLEOTIDE SEQUENCE [LARGE SCALE GENOMIC DNA]</scope>
    <source>
        <strain evidence="7">KCTC 52168</strain>
    </source>
</reference>
<name>A0ABV7HC67_9BURK</name>
<dbReference type="SUPFAM" id="SSF53955">
    <property type="entry name" value="Lysozyme-like"/>
    <property type="match status" value="1"/>
</dbReference>
<feature type="chain" id="PRO_5047459953" evidence="3">
    <location>
        <begin position="39"/>
        <end position="695"/>
    </location>
</feature>
<sequence length="695" mass="76878">MLMTRVSPRPLQRSRSTLNLAAGLLAAALLLAGSAAWAQGQNGRKAGAACPGCRAPAEATEVLITQLRDAARNFEADRVAQLASRIPADHVLAPYGEFWTFRTRYITRGGEPTGQVSDAELQAFLKKWDGTFMADRIRNDWLLILGKRGDWATFDAEFPRFVLQDDNQVSCYALQSRLRSGAGKPEDIAREADELMDRNAQAAGGDGCVSLTLALAESGAWGPSDLWQRIRQLHEASQVSASKRVAPALPSDQRPTDDQLDAVFGSATRYIATQADYETRRGRELAALALSRIARQDAEQASENLVRQSARKLGQNEAAYVRLQYAAACARRTWSSCSDWLKDLKSGHGTDDTMAWAARAALRDQDFPALARVLALMNPSQRNEPTWTYWNARTLRSLGAPREDWVAQLDRIKGGWDFYGLLAREDLGEKIVIPPKTLTFTEEDVQEASRSPHVARAFAFFQAGLRFEGNREWNWQMRSLPDAKLAAYAEYARRQGHLDRMINASERTREAFDFTQRYPTPFVEELAPIAKNVDLDIAWVYGLIRQESRFIMDARSSAGAQGLMQLMPGTARYVAKKIGMDYDPAKINTMTKNLTLGSNYLAMVLRDLDGSPALASAAYNAGPGRPRAWRASLRRTVDGAAFAETIPFTETRGYVKAVLANAVVYAAVMGQENAPSLTRRLGHVHPKEAGTTTLP</sequence>
<evidence type="ECO:0000256" key="3">
    <source>
        <dbReference type="SAM" id="SignalP"/>
    </source>
</evidence>
<feature type="domain" description="Lytic transglycosylase superhelical linker" evidence="5">
    <location>
        <begin position="450"/>
        <end position="507"/>
    </location>
</feature>
<dbReference type="PANTHER" id="PTHR37423">
    <property type="entry name" value="SOLUBLE LYTIC MUREIN TRANSGLYCOSYLASE-RELATED"/>
    <property type="match status" value="1"/>
</dbReference>
<keyword evidence="2 3" id="KW-0732">Signal</keyword>
<dbReference type="Gene3D" id="1.25.20.10">
    <property type="entry name" value="Bacterial muramidases"/>
    <property type="match status" value="1"/>
</dbReference>
<evidence type="ECO:0000259" key="4">
    <source>
        <dbReference type="Pfam" id="PF01464"/>
    </source>
</evidence>
<dbReference type="CDD" id="cd13401">
    <property type="entry name" value="Slt70-like"/>
    <property type="match status" value="1"/>
</dbReference>